<reference evidence="2 3" key="1">
    <citation type="journal article" date="2013" name="PLoS ONE">
        <title>Lactobacillus paracasei comparative genomics: towards species pan-genome definition and exploitation of diversity.</title>
        <authorList>
            <person name="Smokvina T."/>
            <person name="Wels M."/>
            <person name="Polka J."/>
            <person name="Chervaux C."/>
            <person name="Brisse S."/>
            <person name="Boekhorst J."/>
            <person name="van Hylckama Vlieg J.E."/>
            <person name="Siezen R.J."/>
        </authorList>
    </citation>
    <scope>NUCLEOTIDE SEQUENCE [LARGE SCALE GENOMIC DNA]</scope>
    <source>
        <strain evidence="2 3">Lpp14</strain>
    </source>
</reference>
<feature type="transmembrane region" description="Helical" evidence="1">
    <location>
        <begin position="12"/>
        <end position="34"/>
    </location>
</feature>
<evidence type="ECO:0000313" key="2">
    <source>
        <dbReference type="EMBL" id="EPC61640.1"/>
    </source>
</evidence>
<comment type="caution">
    <text evidence="2">The sequence shown here is derived from an EMBL/GenBank/DDBJ whole genome shotgun (WGS) entry which is preliminary data.</text>
</comment>
<organism evidence="2 3">
    <name type="scientific">Lacticaseibacillus paracasei subsp. paracasei Lpp14</name>
    <dbReference type="NCBI Taxonomy" id="1256204"/>
    <lineage>
        <taxon>Bacteria</taxon>
        <taxon>Bacillati</taxon>
        <taxon>Bacillota</taxon>
        <taxon>Bacilli</taxon>
        <taxon>Lactobacillales</taxon>
        <taxon>Lactobacillaceae</taxon>
        <taxon>Lacticaseibacillus</taxon>
    </lineage>
</organism>
<gene>
    <name evidence="2" type="ORF">Lpp14_09630</name>
</gene>
<sequence>MNPKVADKIATTVLYIVSGIIIIILASLLGYILFQG</sequence>
<evidence type="ECO:0000313" key="3">
    <source>
        <dbReference type="Proteomes" id="UP000014264"/>
    </source>
</evidence>
<name>A0A829GP04_LACPA</name>
<protein>
    <submittedName>
        <fullName evidence="2">Phosphate ABC transporter permease</fullName>
    </submittedName>
</protein>
<keyword evidence="1" id="KW-1133">Transmembrane helix</keyword>
<keyword evidence="1" id="KW-0812">Transmembrane</keyword>
<dbReference type="Proteomes" id="UP000014264">
    <property type="component" value="Unassembled WGS sequence"/>
</dbReference>
<evidence type="ECO:0000256" key="1">
    <source>
        <dbReference type="SAM" id="Phobius"/>
    </source>
</evidence>
<dbReference type="AlphaFoldDB" id="A0A829GP04"/>
<feature type="non-terminal residue" evidence="2">
    <location>
        <position position="36"/>
    </location>
</feature>
<dbReference type="EMBL" id="ANJZ01000231">
    <property type="protein sequence ID" value="EPC61640.1"/>
    <property type="molecule type" value="Genomic_DNA"/>
</dbReference>
<keyword evidence="1" id="KW-0472">Membrane</keyword>
<accession>A0A829GP04</accession>
<proteinExistence type="predicted"/>